<keyword evidence="5" id="KW-0997">Cell inner membrane</keyword>
<dbReference type="OrthoDB" id="7280794at2"/>
<evidence type="ECO:0000256" key="8">
    <source>
        <dbReference type="ARBA" id="ARBA00022989"/>
    </source>
</evidence>
<evidence type="ECO:0000256" key="4">
    <source>
        <dbReference type="ARBA" id="ARBA00022475"/>
    </source>
</evidence>
<keyword evidence="6" id="KW-0812">Transmembrane</keyword>
<protein>
    <recommendedName>
        <fullName evidence="11">TonB C-terminal domain-containing protein</fullName>
    </recommendedName>
</protein>
<dbReference type="SUPFAM" id="SSF74653">
    <property type="entry name" value="TolA/TonB C-terminal domain"/>
    <property type="match status" value="1"/>
</dbReference>
<evidence type="ECO:0000259" key="11">
    <source>
        <dbReference type="PROSITE" id="PS52015"/>
    </source>
</evidence>
<feature type="domain" description="TonB C-terminal" evidence="11">
    <location>
        <begin position="292"/>
        <end position="384"/>
    </location>
</feature>
<feature type="region of interest" description="Disordered" evidence="10">
    <location>
        <begin position="106"/>
        <end position="266"/>
    </location>
</feature>
<dbReference type="AlphaFoldDB" id="A0A2S3W2T1"/>
<keyword evidence="8" id="KW-1133">Transmembrane helix</keyword>
<sequence>MTVTLSPSSRYRHAVEPVLIPRGDGSDRPAAPPPTAPSHPDTRENERLESREIVPRPPGYRALRPVTSGLIRPDTLEEPGAGKAATISILLHAALVSAIIISSAHHNPHGDPSSSSESPQVEMVFSPPSSSGMQGQSSPDMAGGADAPRKESEHSTSESATAPKEQSEDSSPAPNIPTPETPSSPPLTQAPSDLSVPQSQNQQQFNPGMQSPGHSTHPAQQPRHQSSSRSHSSLHSPMDLSFAPSPLPHRNRHGRAGGSGSPIDLSVGPLVSNGKINAPYSTNTQIHGVSDDYASELDQWIRSHMYYPEEAARAGEEGPSSVHVVLDRNGQVAKVRLTGQSGSYYLDAATTGMFRNAQLPPVPPDMTGDHFDIDLTINYILIRH</sequence>
<dbReference type="NCBIfam" id="TIGR01352">
    <property type="entry name" value="tonB_Cterm"/>
    <property type="match status" value="1"/>
</dbReference>
<dbReference type="GO" id="GO:0055085">
    <property type="term" value="P:transmembrane transport"/>
    <property type="evidence" value="ECO:0007669"/>
    <property type="project" value="InterPro"/>
</dbReference>
<reference evidence="12 13" key="1">
    <citation type="submission" date="2018-01" db="EMBL/GenBank/DDBJ databases">
        <title>Draft Genome Sequence of Komagataeibacter maltaceti LMG 1529, a Vinegar Producing Acetic Acid Bacterium Isolated from Malt Vinegar Brewery Acetifiers.</title>
        <authorList>
            <person name="Zhang Q."/>
            <person name="Hollensteiner J."/>
            <person name="Poehlein A."/>
            <person name="Daniel R."/>
        </authorList>
    </citation>
    <scope>NUCLEOTIDE SEQUENCE [LARGE SCALE GENOMIC DNA]</scope>
    <source>
        <strain evidence="12 13">LMG 1529</strain>
    </source>
</reference>
<evidence type="ECO:0000256" key="9">
    <source>
        <dbReference type="ARBA" id="ARBA00023136"/>
    </source>
</evidence>
<dbReference type="PANTHER" id="PTHR33446">
    <property type="entry name" value="PROTEIN TONB-RELATED"/>
    <property type="match status" value="1"/>
</dbReference>
<feature type="compositionally biased region" description="Basic and acidic residues" evidence="10">
    <location>
        <begin position="147"/>
        <end position="156"/>
    </location>
</feature>
<gene>
    <name evidence="12" type="ORF">KMAL_12400</name>
</gene>
<evidence type="ECO:0000256" key="1">
    <source>
        <dbReference type="ARBA" id="ARBA00004383"/>
    </source>
</evidence>
<dbReference type="PROSITE" id="PS52015">
    <property type="entry name" value="TONB_CTD"/>
    <property type="match status" value="1"/>
</dbReference>
<dbReference type="EMBL" id="POTC01000011">
    <property type="protein sequence ID" value="POF63156.1"/>
    <property type="molecule type" value="Genomic_DNA"/>
</dbReference>
<evidence type="ECO:0000256" key="10">
    <source>
        <dbReference type="SAM" id="MobiDB-lite"/>
    </source>
</evidence>
<comment type="caution">
    <text evidence="12">The sequence shown here is derived from an EMBL/GenBank/DDBJ whole genome shotgun (WGS) entry which is preliminary data.</text>
</comment>
<keyword evidence="4" id="KW-1003">Cell membrane</keyword>
<dbReference type="InterPro" id="IPR037682">
    <property type="entry name" value="TonB_C"/>
</dbReference>
<accession>A0A2S3W2T1</accession>
<feature type="compositionally biased region" description="Polar residues" evidence="10">
    <location>
        <begin position="187"/>
        <end position="219"/>
    </location>
</feature>
<dbReference type="InterPro" id="IPR006260">
    <property type="entry name" value="TonB/TolA_C"/>
</dbReference>
<keyword evidence="7" id="KW-0653">Protein transport</keyword>
<comment type="subcellular location">
    <subcellularLocation>
        <location evidence="1">Cell inner membrane</location>
        <topology evidence="1">Single-pass membrane protein</topology>
        <orientation evidence="1">Periplasmic side</orientation>
    </subcellularLocation>
</comment>
<feature type="compositionally biased region" description="Pro residues" evidence="10">
    <location>
        <begin position="174"/>
        <end position="185"/>
    </location>
</feature>
<evidence type="ECO:0000256" key="2">
    <source>
        <dbReference type="ARBA" id="ARBA00006555"/>
    </source>
</evidence>
<proteinExistence type="inferred from homology"/>
<keyword evidence="9" id="KW-0472">Membrane</keyword>
<feature type="compositionally biased region" description="Low complexity" evidence="10">
    <location>
        <begin position="220"/>
        <end position="237"/>
    </location>
</feature>
<comment type="similarity">
    <text evidence="2">Belongs to the TonB family.</text>
</comment>
<dbReference type="RefSeq" id="WP_110094871.1">
    <property type="nucleotide sequence ID" value="NZ_NKUE01000007.1"/>
</dbReference>
<dbReference type="PANTHER" id="PTHR33446:SF2">
    <property type="entry name" value="PROTEIN TONB"/>
    <property type="match status" value="1"/>
</dbReference>
<evidence type="ECO:0000313" key="12">
    <source>
        <dbReference type="EMBL" id="POF63156.1"/>
    </source>
</evidence>
<evidence type="ECO:0000256" key="5">
    <source>
        <dbReference type="ARBA" id="ARBA00022519"/>
    </source>
</evidence>
<name>A0A2S3W2T1_9PROT</name>
<organism evidence="12 13">
    <name type="scientific">Novacetimonas maltaceti</name>
    <dbReference type="NCBI Taxonomy" id="1203393"/>
    <lineage>
        <taxon>Bacteria</taxon>
        <taxon>Pseudomonadati</taxon>
        <taxon>Pseudomonadota</taxon>
        <taxon>Alphaproteobacteria</taxon>
        <taxon>Acetobacterales</taxon>
        <taxon>Acetobacteraceae</taxon>
        <taxon>Novacetimonas</taxon>
    </lineage>
</organism>
<dbReference type="GO" id="GO:0031992">
    <property type="term" value="F:energy transducer activity"/>
    <property type="evidence" value="ECO:0007669"/>
    <property type="project" value="TreeGrafter"/>
</dbReference>
<dbReference type="Pfam" id="PF03544">
    <property type="entry name" value="TonB_C"/>
    <property type="match status" value="1"/>
</dbReference>
<dbReference type="Gene3D" id="3.30.1150.10">
    <property type="match status" value="1"/>
</dbReference>
<dbReference type="GO" id="GO:0015031">
    <property type="term" value="P:protein transport"/>
    <property type="evidence" value="ECO:0007669"/>
    <property type="project" value="UniProtKB-KW"/>
</dbReference>
<evidence type="ECO:0000256" key="6">
    <source>
        <dbReference type="ARBA" id="ARBA00022692"/>
    </source>
</evidence>
<feature type="compositionally biased region" description="Basic and acidic residues" evidence="10">
    <location>
        <begin position="40"/>
        <end position="54"/>
    </location>
</feature>
<evidence type="ECO:0000313" key="13">
    <source>
        <dbReference type="Proteomes" id="UP000237344"/>
    </source>
</evidence>
<evidence type="ECO:0000256" key="7">
    <source>
        <dbReference type="ARBA" id="ARBA00022927"/>
    </source>
</evidence>
<dbReference type="InterPro" id="IPR051045">
    <property type="entry name" value="TonB-dependent_transducer"/>
</dbReference>
<dbReference type="GO" id="GO:0098797">
    <property type="term" value="C:plasma membrane protein complex"/>
    <property type="evidence" value="ECO:0007669"/>
    <property type="project" value="TreeGrafter"/>
</dbReference>
<keyword evidence="3" id="KW-0813">Transport</keyword>
<dbReference type="Proteomes" id="UP000237344">
    <property type="component" value="Unassembled WGS sequence"/>
</dbReference>
<keyword evidence="13" id="KW-1185">Reference proteome</keyword>
<evidence type="ECO:0000256" key="3">
    <source>
        <dbReference type="ARBA" id="ARBA00022448"/>
    </source>
</evidence>
<feature type="compositionally biased region" description="Low complexity" evidence="10">
    <location>
        <begin position="126"/>
        <end position="139"/>
    </location>
</feature>
<feature type="region of interest" description="Disordered" evidence="10">
    <location>
        <begin position="1"/>
        <end position="66"/>
    </location>
</feature>